<gene>
    <name evidence="6" type="ORF">GXW74_03455</name>
</gene>
<dbReference type="GO" id="GO:0005524">
    <property type="term" value="F:ATP binding"/>
    <property type="evidence" value="ECO:0007669"/>
    <property type="project" value="UniProtKB-KW"/>
</dbReference>
<dbReference type="InterPro" id="IPR003439">
    <property type="entry name" value="ABC_transporter-like_ATP-bd"/>
</dbReference>
<dbReference type="GO" id="GO:0016887">
    <property type="term" value="F:ATP hydrolysis activity"/>
    <property type="evidence" value="ECO:0007669"/>
    <property type="project" value="InterPro"/>
</dbReference>
<proteinExistence type="inferred from homology"/>
<dbReference type="EMBL" id="JAAEDL010000002">
    <property type="protein sequence ID" value="MBR0679528.1"/>
    <property type="molecule type" value="Genomic_DNA"/>
</dbReference>
<dbReference type="InterPro" id="IPR015860">
    <property type="entry name" value="ABC_transpr_TagH-like"/>
</dbReference>
<comment type="caution">
    <text evidence="6">The sequence shown here is derived from an EMBL/GenBank/DDBJ whole genome shotgun (WGS) entry which is preliminary data.</text>
</comment>
<keyword evidence="7" id="KW-1185">Reference proteome</keyword>
<evidence type="ECO:0000256" key="2">
    <source>
        <dbReference type="ARBA" id="ARBA00022448"/>
    </source>
</evidence>
<feature type="domain" description="ABC transporter" evidence="5">
    <location>
        <begin position="33"/>
        <end position="249"/>
    </location>
</feature>
<reference evidence="6" key="1">
    <citation type="submission" date="2020-01" db="EMBL/GenBank/DDBJ databases">
        <authorList>
            <person name="Rat A."/>
        </authorList>
    </citation>
    <scope>NUCLEOTIDE SEQUENCE</scope>
    <source>
        <strain evidence="6">LMG 31228</strain>
    </source>
</reference>
<dbReference type="RefSeq" id="WP_211844879.1">
    <property type="nucleotide sequence ID" value="NZ_JAAEDL010000002.1"/>
</dbReference>
<dbReference type="AlphaFoldDB" id="A0A9X9X742"/>
<organism evidence="6 7">
    <name type="scientific">Neoroseomonas eburnea</name>
    <dbReference type="NCBI Taxonomy" id="1346889"/>
    <lineage>
        <taxon>Bacteria</taxon>
        <taxon>Pseudomonadati</taxon>
        <taxon>Pseudomonadota</taxon>
        <taxon>Alphaproteobacteria</taxon>
        <taxon>Acetobacterales</taxon>
        <taxon>Acetobacteraceae</taxon>
        <taxon>Neoroseomonas</taxon>
    </lineage>
</organism>
<dbReference type="InterPro" id="IPR050683">
    <property type="entry name" value="Bact_Polysacc_Export_ATP-bd"/>
</dbReference>
<evidence type="ECO:0000256" key="4">
    <source>
        <dbReference type="ARBA" id="ARBA00022840"/>
    </source>
</evidence>
<evidence type="ECO:0000313" key="7">
    <source>
        <dbReference type="Proteomes" id="UP001138709"/>
    </source>
</evidence>
<dbReference type="SMART" id="SM00382">
    <property type="entry name" value="AAA"/>
    <property type="match status" value="1"/>
</dbReference>
<comment type="similarity">
    <text evidence="1">Belongs to the ABC transporter superfamily.</text>
</comment>
<evidence type="ECO:0000259" key="5">
    <source>
        <dbReference type="PROSITE" id="PS50893"/>
    </source>
</evidence>
<protein>
    <submittedName>
        <fullName evidence="6">ABC transporter ATP-binding protein</fullName>
    </submittedName>
</protein>
<accession>A0A9X9X742</accession>
<evidence type="ECO:0000256" key="3">
    <source>
        <dbReference type="ARBA" id="ARBA00022741"/>
    </source>
</evidence>
<dbReference type="GO" id="GO:0140359">
    <property type="term" value="F:ABC-type transporter activity"/>
    <property type="evidence" value="ECO:0007669"/>
    <property type="project" value="InterPro"/>
</dbReference>
<reference evidence="6" key="2">
    <citation type="journal article" date="2021" name="Syst. Appl. Microbiol.">
        <title>Roseomonas hellenica sp. nov., isolated from roots of wild-growing Alkanna tinctoria.</title>
        <authorList>
            <person name="Rat A."/>
            <person name="Naranjo H.D."/>
            <person name="Lebbe L."/>
            <person name="Cnockaert M."/>
            <person name="Krigas N."/>
            <person name="Grigoriadou K."/>
            <person name="Maloupa E."/>
            <person name="Willems A."/>
        </authorList>
    </citation>
    <scope>NUCLEOTIDE SEQUENCE</scope>
    <source>
        <strain evidence="6">LMG 31228</strain>
    </source>
</reference>
<dbReference type="Pfam" id="PF00005">
    <property type="entry name" value="ABC_tran"/>
    <property type="match status" value="1"/>
</dbReference>
<dbReference type="PANTHER" id="PTHR46743:SF2">
    <property type="entry name" value="TEICHOIC ACIDS EXPORT ATP-BINDING PROTEIN TAGH"/>
    <property type="match status" value="1"/>
</dbReference>
<dbReference type="GO" id="GO:0016020">
    <property type="term" value="C:membrane"/>
    <property type="evidence" value="ECO:0007669"/>
    <property type="project" value="InterPro"/>
</dbReference>
<name>A0A9X9X742_9PROT</name>
<dbReference type="Gene3D" id="3.40.50.300">
    <property type="entry name" value="P-loop containing nucleotide triphosphate hydrolases"/>
    <property type="match status" value="1"/>
</dbReference>
<dbReference type="Proteomes" id="UP001138709">
    <property type="component" value="Unassembled WGS sequence"/>
</dbReference>
<dbReference type="InterPro" id="IPR027417">
    <property type="entry name" value="P-loop_NTPase"/>
</dbReference>
<dbReference type="SUPFAM" id="SSF52540">
    <property type="entry name" value="P-loop containing nucleoside triphosphate hydrolases"/>
    <property type="match status" value="1"/>
</dbReference>
<keyword evidence="4 6" id="KW-0067">ATP-binding</keyword>
<dbReference type="InterPro" id="IPR003593">
    <property type="entry name" value="AAA+_ATPase"/>
</dbReference>
<evidence type="ECO:0000313" key="6">
    <source>
        <dbReference type="EMBL" id="MBR0679528.1"/>
    </source>
</evidence>
<dbReference type="PROSITE" id="PS50893">
    <property type="entry name" value="ABC_TRANSPORTER_2"/>
    <property type="match status" value="1"/>
</dbReference>
<keyword evidence="3" id="KW-0547">Nucleotide-binding</keyword>
<dbReference type="CDD" id="cd03220">
    <property type="entry name" value="ABC_KpsT_Wzt"/>
    <property type="match status" value="1"/>
</dbReference>
<keyword evidence="2" id="KW-0813">Transport</keyword>
<evidence type="ECO:0000256" key="1">
    <source>
        <dbReference type="ARBA" id="ARBA00005417"/>
    </source>
</evidence>
<dbReference type="PANTHER" id="PTHR46743">
    <property type="entry name" value="TEICHOIC ACIDS EXPORT ATP-BINDING PROTEIN TAGH"/>
    <property type="match status" value="1"/>
</dbReference>
<sequence>MALIEAAGLAIEFPLYHHNARSLKQRILASSPLRLRKDEDNRIVVAALRDLSFTIRSGERVALVGPNGAGKTTLLRTVAGIYEPVAGQLSVTGEIGSLIDPAAGMDSLLTGRENVVLRALYRGMTEAAGRALAEEVAGFAGLGDFLDMPIRGYSAGMNVRLAFAMATAMTPEILLMDEWFLAGDAEFMTKAEERLARLVTDAEILLIATHDNAIVRKWCTRAIRLEGGRITADGTVAEILGEAPASDGVD</sequence>